<organism evidence="2 4">
    <name type="scientific">Collinsella aerofaciens</name>
    <dbReference type="NCBI Taxonomy" id="74426"/>
    <lineage>
        <taxon>Bacteria</taxon>
        <taxon>Bacillati</taxon>
        <taxon>Actinomycetota</taxon>
        <taxon>Coriobacteriia</taxon>
        <taxon>Coriobacteriales</taxon>
        <taxon>Coriobacteriaceae</taxon>
        <taxon>Collinsella</taxon>
    </lineage>
</organism>
<dbReference type="PANTHER" id="PTHR37298:SF1">
    <property type="entry name" value="UPF0111 PROTEIN YKAA"/>
    <property type="match status" value="1"/>
</dbReference>
<dbReference type="EMBL" id="WWTB01000006">
    <property type="protein sequence ID" value="MZJ85528.1"/>
    <property type="molecule type" value="Genomic_DNA"/>
</dbReference>
<dbReference type="Pfam" id="PF01865">
    <property type="entry name" value="PhoU_div"/>
    <property type="match status" value="1"/>
</dbReference>
<evidence type="ECO:0000256" key="1">
    <source>
        <dbReference type="ARBA" id="ARBA00008591"/>
    </source>
</evidence>
<comment type="similarity">
    <text evidence="1">Belongs to the UPF0111 family.</text>
</comment>
<dbReference type="EMBL" id="CZAQ01000015">
    <property type="protein sequence ID" value="CUP10033.1"/>
    <property type="molecule type" value="Genomic_DNA"/>
</dbReference>
<name>A0A174KDE0_9ACTN</name>
<protein>
    <submittedName>
        <fullName evidence="3">DUF47 family protein</fullName>
    </submittedName>
    <submittedName>
        <fullName evidence="2">Phosphate transport regulator (Distant homolog of PhoU)</fullName>
    </submittedName>
</protein>
<dbReference type="Gene3D" id="1.20.58.220">
    <property type="entry name" value="Phosphate transport system protein phou homolog 2, domain 2"/>
    <property type="match status" value="1"/>
</dbReference>
<dbReference type="Proteomes" id="UP000095454">
    <property type="component" value="Unassembled WGS sequence"/>
</dbReference>
<evidence type="ECO:0000313" key="2">
    <source>
        <dbReference type="EMBL" id="CUP10033.1"/>
    </source>
</evidence>
<accession>A0A174KDE0</accession>
<reference evidence="3 5" key="2">
    <citation type="journal article" date="2019" name="Nat. Med.">
        <title>A library of human gut bacterial isolates paired with longitudinal multiomics data enables mechanistic microbiome research.</title>
        <authorList>
            <person name="Poyet M."/>
            <person name="Groussin M."/>
            <person name="Gibbons S.M."/>
            <person name="Avila-Pacheco J."/>
            <person name="Jiang X."/>
            <person name="Kearney S.M."/>
            <person name="Perrotta A.R."/>
            <person name="Berdy B."/>
            <person name="Zhao S."/>
            <person name="Lieberman T.D."/>
            <person name="Swanson P.K."/>
            <person name="Smith M."/>
            <person name="Roesemann S."/>
            <person name="Alexander J.E."/>
            <person name="Rich S.A."/>
            <person name="Livny J."/>
            <person name="Vlamakis H."/>
            <person name="Clish C."/>
            <person name="Bullock K."/>
            <person name="Deik A."/>
            <person name="Scott J."/>
            <person name="Pierce K.A."/>
            <person name="Xavier R.J."/>
            <person name="Alm E.J."/>
        </authorList>
    </citation>
    <scope>NUCLEOTIDE SEQUENCE [LARGE SCALE GENOMIC DNA]</scope>
    <source>
        <strain evidence="3 5">BIOML-A10</strain>
    </source>
</reference>
<dbReference type="InterPro" id="IPR052912">
    <property type="entry name" value="UPF0111_domain"/>
</dbReference>
<dbReference type="SUPFAM" id="SSF109755">
    <property type="entry name" value="PhoU-like"/>
    <property type="match status" value="1"/>
</dbReference>
<dbReference type="InterPro" id="IPR018445">
    <property type="entry name" value="Put_Phosphate_transp_reg"/>
</dbReference>
<dbReference type="AlphaFoldDB" id="A0A174KDE0"/>
<reference evidence="2 4" key="1">
    <citation type="submission" date="2015-09" db="EMBL/GenBank/DDBJ databases">
        <authorList>
            <consortium name="Pathogen Informatics"/>
        </authorList>
    </citation>
    <scope>NUCLEOTIDE SEQUENCE [LARGE SCALE GENOMIC DNA]</scope>
    <source>
        <strain evidence="2 4">2789STDY5834902</strain>
    </source>
</reference>
<evidence type="ECO:0000313" key="5">
    <source>
        <dbReference type="Proteomes" id="UP000481598"/>
    </source>
</evidence>
<dbReference type="Proteomes" id="UP000481598">
    <property type="component" value="Unassembled WGS sequence"/>
</dbReference>
<proteinExistence type="inferred from homology"/>
<dbReference type="RefSeq" id="WP_055251695.1">
    <property type="nucleotide sequence ID" value="NZ_CABIXX010000015.1"/>
</dbReference>
<dbReference type="PANTHER" id="PTHR37298">
    <property type="entry name" value="UPF0111 PROTEIN YKAA"/>
    <property type="match status" value="1"/>
</dbReference>
<evidence type="ECO:0000313" key="4">
    <source>
        <dbReference type="Proteomes" id="UP000095454"/>
    </source>
</evidence>
<evidence type="ECO:0000313" key="3">
    <source>
        <dbReference type="EMBL" id="MZJ85528.1"/>
    </source>
</evidence>
<sequence length="207" mass="23606">MAKKPDSFYFDNYVACADLAVQAAELLTKIFENFDPAKIHDMLDKMHAIEHAADKKHHELEDALLTAFITPLEREDLDLMSCSLDTVLDRIEGVVQRVYFTNIQSIHPDAIVIAHKVTDACRAMKDLMVELPNYRKSKTLRELVIQINTIESEADELYINAMRNLHVNGKDPLEVIAWRDVYAFLEYCADCCENVADVVDSIVMKNS</sequence>
<dbReference type="InterPro" id="IPR038078">
    <property type="entry name" value="PhoU-like_sf"/>
</dbReference>
<gene>
    <name evidence="2" type="ORF">ERS852514_01083</name>
    <name evidence="3" type="ORF">GT635_03475</name>
</gene>